<feature type="domain" description="MCM AAA-lid" evidence="2">
    <location>
        <begin position="17"/>
        <end position="55"/>
    </location>
</feature>
<dbReference type="Proteomes" id="UP001157006">
    <property type="component" value="Chromosome 1L"/>
</dbReference>
<keyword evidence="4" id="KW-1185">Reference proteome</keyword>
<evidence type="ECO:0000313" key="3">
    <source>
        <dbReference type="EMBL" id="CAI8586568.1"/>
    </source>
</evidence>
<dbReference type="InterPro" id="IPR041562">
    <property type="entry name" value="MCM_lid"/>
</dbReference>
<dbReference type="EC" id="3.6.4.12" evidence="1"/>
<name>A0AAV0YMS6_VICFA</name>
<protein>
    <recommendedName>
        <fullName evidence="1">DNA helicase</fullName>
        <ecNumber evidence="1">3.6.4.12</ecNumber>
    </recommendedName>
</protein>
<accession>A0AAV0YMS6</accession>
<evidence type="ECO:0000259" key="2">
    <source>
        <dbReference type="Pfam" id="PF17855"/>
    </source>
</evidence>
<proteinExistence type="predicted"/>
<dbReference type="Gene3D" id="3.40.50.300">
    <property type="entry name" value="P-loop containing nucleotide triphosphate hydrolases"/>
    <property type="match status" value="1"/>
</dbReference>
<dbReference type="GO" id="GO:0003678">
    <property type="term" value="F:DNA helicase activity"/>
    <property type="evidence" value="ECO:0007669"/>
    <property type="project" value="UniProtKB-EC"/>
</dbReference>
<evidence type="ECO:0000256" key="1">
    <source>
        <dbReference type="ARBA" id="ARBA00012551"/>
    </source>
</evidence>
<sequence>MWPYLQTMEQDVLDISTLTDYVSYARKRIHPQLSDEADDELITDFVKIRGNNNNSEAGSFLHRNIDKDLITSDVSASERIRRKSLIQDTRNLIMEKMQIEGRSMHLLEILEELKNQSPGNEIHLNDVSPFPFSTLANEGCLSMAGDSVKRT</sequence>
<dbReference type="Pfam" id="PF17855">
    <property type="entry name" value="MCM_lid"/>
    <property type="match status" value="1"/>
</dbReference>
<gene>
    <name evidence="3" type="ORF">VFH_I259960</name>
</gene>
<reference evidence="3 4" key="1">
    <citation type="submission" date="2023-01" db="EMBL/GenBank/DDBJ databases">
        <authorList>
            <person name="Kreplak J."/>
        </authorList>
    </citation>
    <scope>NUCLEOTIDE SEQUENCE [LARGE SCALE GENOMIC DNA]</scope>
</reference>
<evidence type="ECO:0000313" key="4">
    <source>
        <dbReference type="Proteomes" id="UP001157006"/>
    </source>
</evidence>
<dbReference type="EMBL" id="OX451736">
    <property type="protein sequence ID" value="CAI8586568.1"/>
    <property type="molecule type" value="Genomic_DNA"/>
</dbReference>
<organism evidence="3 4">
    <name type="scientific">Vicia faba</name>
    <name type="common">Broad bean</name>
    <name type="synonym">Faba vulgaris</name>
    <dbReference type="NCBI Taxonomy" id="3906"/>
    <lineage>
        <taxon>Eukaryota</taxon>
        <taxon>Viridiplantae</taxon>
        <taxon>Streptophyta</taxon>
        <taxon>Embryophyta</taxon>
        <taxon>Tracheophyta</taxon>
        <taxon>Spermatophyta</taxon>
        <taxon>Magnoliopsida</taxon>
        <taxon>eudicotyledons</taxon>
        <taxon>Gunneridae</taxon>
        <taxon>Pentapetalae</taxon>
        <taxon>rosids</taxon>
        <taxon>fabids</taxon>
        <taxon>Fabales</taxon>
        <taxon>Fabaceae</taxon>
        <taxon>Papilionoideae</taxon>
        <taxon>50 kb inversion clade</taxon>
        <taxon>NPAAA clade</taxon>
        <taxon>Hologalegina</taxon>
        <taxon>IRL clade</taxon>
        <taxon>Fabeae</taxon>
        <taxon>Vicia</taxon>
    </lineage>
</organism>
<dbReference type="AlphaFoldDB" id="A0AAV0YMS6"/>
<dbReference type="InterPro" id="IPR027417">
    <property type="entry name" value="P-loop_NTPase"/>
</dbReference>